<evidence type="ECO:0000256" key="1">
    <source>
        <dbReference type="ARBA" id="ARBA00006056"/>
    </source>
</evidence>
<dbReference type="InterPro" id="IPR043144">
    <property type="entry name" value="Mal/L-sulf/L-lact_DH-like_ah"/>
</dbReference>
<dbReference type="AlphaFoldDB" id="A0A0N5C409"/>
<reference evidence="4" key="1">
    <citation type="submission" date="2017-02" db="UniProtKB">
        <authorList>
            <consortium name="WormBaseParasite"/>
        </authorList>
    </citation>
    <scope>IDENTIFICATION</scope>
</reference>
<dbReference type="PANTHER" id="PTHR11091:SF0">
    <property type="entry name" value="MALATE DEHYDROGENASE"/>
    <property type="match status" value="1"/>
</dbReference>
<evidence type="ECO:0000313" key="4">
    <source>
        <dbReference type="WBParaSite" id="SPAL_0001269200.1"/>
    </source>
</evidence>
<dbReference type="InterPro" id="IPR003767">
    <property type="entry name" value="Malate/L-lactate_DH-like"/>
</dbReference>
<evidence type="ECO:0000313" key="3">
    <source>
        <dbReference type="Proteomes" id="UP000046392"/>
    </source>
</evidence>
<name>A0A0N5C409_STREA</name>
<sequence length="401" mass="43782">MQRSLIFRRYKITVGSKLLSLERILQTKRNDFKDYQVSPIGDVKRYIIDCMKVVGTDSNHAKMLADVLVKGDNRGHYSHGINRLEMYMRDVKTGACKGKGEPKILNDFGATAWVDGNNLLGPVVGNFCTDLAIKKAKNFGIGLVSAKGSNHYGIAGYYTLKCLENNMIGISMTNTSPLMFPTRSGKTALGTNPISVAANGKDDDSFVLDMATTTAAIGKIELAKRKNIKVPNTWGADKTGNVSTDPTEIMDGGGLLPLGGVEGMGGYKGTGLSTMVEIFCGILSGGAWGPNVRRWMSTTKEADLGQIFIAINPKCFASNFENRVQDLIDTMRNLPKANKDGLSVEIAGDSERIHEIFVDNLGGIPYHPNQIINMNEISHKYNVEPFRLLGSVEKLVKNEIH</sequence>
<dbReference type="STRING" id="174720.A0A0N5C409"/>
<comment type="similarity">
    <text evidence="1">Belongs to the LDH2/MDH2 oxidoreductase family.</text>
</comment>
<dbReference type="Proteomes" id="UP000046392">
    <property type="component" value="Unplaced"/>
</dbReference>
<dbReference type="WBParaSite" id="SPAL_0001269200.1">
    <property type="protein sequence ID" value="SPAL_0001269200.1"/>
    <property type="gene ID" value="SPAL_0001269200"/>
</dbReference>
<dbReference type="Gene3D" id="3.30.1370.60">
    <property type="entry name" value="Hypothetical oxidoreductase yiak, domain 2"/>
    <property type="match status" value="1"/>
</dbReference>
<dbReference type="Gene3D" id="1.10.1530.10">
    <property type="match status" value="1"/>
</dbReference>
<dbReference type="InterPro" id="IPR036111">
    <property type="entry name" value="Mal/L-sulfo/L-lacto_DH-like_sf"/>
</dbReference>
<dbReference type="SUPFAM" id="SSF89733">
    <property type="entry name" value="L-sulfolactate dehydrogenase-like"/>
    <property type="match status" value="1"/>
</dbReference>
<dbReference type="InterPro" id="IPR043143">
    <property type="entry name" value="Mal/L-sulf/L-lact_DH-like_NADP"/>
</dbReference>
<protein>
    <submittedName>
        <fullName evidence="4">Malate dehydrogenase</fullName>
    </submittedName>
</protein>
<proteinExistence type="inferred from homology"/>
<dbReference type="PANTHER" id="PTHR11091">
    <property type="entry name" value="OXIDOREDUCTASE-RELATED"/>
    <property type="match status" value="1"/>
</dbReference>
<accession>A0A0N5C409</accession>
<organism evidence="3 4">
    <name type="scientific">Strongyloides papillosus</name>
    <name type="common">Intestinal threadworm</name>
    <dbReference type="NCBI Taxonomy" id="174720"/>
    <lineage>
        <taxon>Eukaryota</taxon>
        <taxon>Metazoa</taxon>
        <taxon>Ecdysozoa</taxon>
        <taxon>Nematoda</taxon>
        <taxon>Chromadorea</taxon>
        <taxon>Rhabditida</taxon>
        <taxon>Tylenchina</taxon>
        <taxon>Panagrolaimomorpha</taxon>
        <taxon>Strongyloidoidea</taxon>
        <taxon>Strongyloididae</taxon>
        <taxon>Strongyloides</taxon>
    </lineage>
</organism>
<keyword evidence="2" id="KW-0560">Oxidoreductase</keyword>
<dbReference type="GO" id="GO:0016491">
    <property type="term" value="F:oxidoreductase activity"/>
    <property type="evidence" value="ECO:0007669"/>
    <property type="project" value="UniProtKB-KW"/>
</dbReference>
<evidence type="ECO:0000256" key="2">
    <source>
        <dbReference type="ARBA" id="ARBA00023002"/>
    </source>
</evidence>
<keyword evidence="3" id="KW-1185">Reference proteome</keyword>
<dbReference type="Pfam" id="PF02615">
    <property type="entry name" value="Ldh_2"/>
    <property type="match status" value="1"/>
</dbReference>